<comment type="caution">
    <text evidence="8">The sequence shown here is derived from an EMBL/GenBank/DDBJ whole genome shotgun (WGS) entry which is preliminary data.</text>
</comment>
<name>A0A928Z2R9_9CYAN</name>
<dbReference type="InterPro" id="IPR003680">
    <property type="entry name" value="Flavodoxin_fold"/>
</dbReference>
<evidence type="ECO:0000256" key="5">
    <source>
        <dbReference type="ARBA" id="ARBA00048542"/>
    </source>
</evidence>
<dbReference type="SUPFAM" id="SSF52218">
    <property type="entry name" value="Flavoproteins"/>
    <property type="match status" value="1"/>
</dbReference>
<comment type="subunit">
    <text evidence="6">Homodimer.</text>
</comment>
<dbReference type="HAMAP" id="MF_01216">
    <property type="entry name" value="Azoreductase_type1"/>
    <property type="match status" value="1"/>
</dbReference>
<evidence type="ECO:0000256" key="6">
    <source>
        <dbReference type="HAMAP-Rule" id="MF_01216"/>
    </source>
</evidence>
<evidence type="ECO:0000256" key="4">
    <source>
        <dbReference type="ARBA" id="ARBA00023027"/>
    </source>
</evidence>
<evidence type="ECO:0000256" key="3">
    <source>
        <dbReference type="ARBA" id="ARBA00023002"/>
    </source>
</evidence>
<keyword evidence="4 6" id="KW-0520">NAD</keyword>
<dbReference type="GO" id="GO:0010181">
    <property type="term" value="F:FMN binding"/>
    <property type="evidence" value="ECO:0007669"/>
    <property type="project" value="UniProtKB-UniRule"/>
</dbReference>
<comment type="caution">
    <text evidence="6">Lacks conserved residue(s) required for the propagation of feature annotation.</text>
</comment>
<comment type="catalytic activity">
    <reaction evidence="5">
        <text>N,N-dimethyl-1,4-phenylenediamine + anthranilate + 2 NAD(+) = 2-(4-dimethylaminophenyl)diazenylbenzoate + 2 NADH + 2 H(+)</text>
        <dbReference type="Rhea" id="RHEA:55872"/>
        <dbReference type="ChEBI" id="CHEBI:15378"/>
        <dbReference type="ChEBI" id="CHEBI:15783"/>
        <dbReference type="ChEBI" id="CHEBI:16567"/>
        <dbReference type="ChEBI" id="CHEBI:57540"/>
        <dbReference type="ChEBI" id="CHEBI:57945"/>
        <dbReference type="ChEBI" id="CHEBI:71579"/>
        <dbReference type="EC" id="1.7.1.17"/>
    </reaction>
    <physiologicalReaction direction="right-to-left" evidence="5">
        <dbReference type="Rhea" id="RHEA:55874"/>
    </physiologicalReaction>
</comment>
<feature type="binding site" evidence="6">
    <location>
        <position position="9"/>
    </location>
    <ligand>
        <name>FMN</name>
        <dbReference type="ChEBI" id="CHEBI:58210"/>
    </ligand>
</feature>
<dbReference type="InterPro" id="IPR029039">
    <property type="entry name" value="Flavoprotein-like_sf"/>
</dbReference>
<evidence type="ECO:0000259" key="7">
    <source>
        <dbReference type="Pfam" id="PF02525"/>
    </source>
</evidence>
<dbReference type="GO" id="GO:0016652">
    <property type="term" value="F:oxidoreductase activity, acting on NAD(P)H as acceptor"/>
    <property type="evidence" value="ECO:0007669"/>
    <property type="project" value="UniProtKB-UniRule"/>
</dbReference>
<reference evidence="8" key="1">
    <citation type="submission" date="2020-10" db="EMBL/GenBank/DDBJ databases">
        <authorList>
            <person name="Castelo-Branco R."/>
            <person name="Eusebio N."/>
            <person name="Adriana R."/>
            <person name="Vieira A."/>
            <person name="Brugerolle De Fraissinette N."/>
            <person name="Rezende De Castro R."/>
            <person name="Schneider M.P."/>
            <person name="Vasconcelos V."/>
            <person name="Leao P.N."/>
        </authorList>
    </citation>
    <scope>NUCLEOTIDE SEQUENCE</scope>
    <source>
        <strain evidence="8">LEGE 11480</strain>
    </source>
</reference>
<dbReference type="Proteomes" id="UP000625316">
    <property type="component" value="Unassembled WGS sequence"/>
</dbReference>
<evidence type="ECO:0000256" key="2">
    <source>
        <dbReference type="ARBA" id="ARBA00022643"/>
    </source>
</evidence>
<dbReference type="EMBL" id="JADEXQ010000014">
    <property type="protein sequence ID" value="MBE9029342.1"/>
    <property type="molecule type" value="Genomic_DNA"/>
</dbReference>
<comment type="function">
    <text evidence="6">Also exhibits azoreductase activity. Catalyzes the reductive cleavage of the azo bond in aromatic azo compounds to the corresponding amines.</text>
</comment>
<evidence type="ECO:0000256" key="1">
    <source>
        <dbReference type="ARBA" id="ARBA00022630"/>
    </source>
</evidence>
<dbReference type="Gene3D" id="3.40.50.360">
    <property type="match status" value="1"/>
</dbReference>
<keyword evidence="3 6" id="KW-0560">Oxidoreductase</keyword>
<proteinExistence type="inferred from homology"/>
<dbReference type="Pfam" id="PF02525">
    <property type="entry name" value="Flavodoxin_2"/>
    <property type="match status" value="1"/>
</dbReference>
<dbReference type="GO" id="GO:0009055">
    <property type="term" value="F:electron transfer activity"/>
    <property type="evidence" value="ECO:0007669"/>
    <property type="project" value="UniProtKB-UniRule"/>
</dbReference>
<dbReference type="GO" id="GO:0016655">
    <property type="term" value="F:oxidoreductase activity, acting on NAD(P)H, quinone or similar compound as acceptor"/>
    <property type="evidence" value="ECO:0007669"/>
    <property type="project" value="InterPro"/>
</dbReference>
<dbReference type="RefSeq" id="WP_264324160.1">
    <property type="nucleotide sequence ID" value="NZ_JADEXQ010000014.1"/>
</dbReference>
<feature type="binding site" evidence="6">
    <location>
        <begin position="15"/>
        <end position="17"/>
    </location>
    <ligand>
        <name>FMN</name>
        <dbReference type="ChEBI" id="CHEBI:58210"/>
    </ligand>
</feature>
<accession>A0A928Z2R9</accession>
<sequence>MNLLEIQASVREANSISRQLSGAFIQAWRSPQPGVAYQLRDVGLRPPAHPTELWTTANYLSPEARSPEMVQALAESEGLIEELCWADRLVLGVPMYNFSVPSTLKAYLDNVIRINRTFSFDRETQHFRGLAPVGKALVITPSAGNFVVGTPLDGLNFCDTYLRSVLGFIGIEDVTVVTVPDQFMEETVRQQARQTACEQLQQLAMDW</sequence>
<keyword evidence="1 6" id="KW-0285">Flavoprotein</keyword>
<comment type="catalytic activity">
    <reaction evidence="6">
        <text>2 a quinone + NADH + H(+) = 2 a 1,4-benzosemiquinone + NAD(+)</text>
        <dbReference type="Rhea" id="RHEA:65952"/>
        <dbReference type="ChEBI" id="CHEBI:15378"/>
        <dbReference type="ChEBI" id="CHEBI:57540"/>
        <dbReference type="ChEBI" id="CHEBI:57945"/>
        <dbReference type="ChEBI" id="CHEBI:132124"/>
        <dbReference type="ChEBI" id="CHEBI:134225"/>
    </reaction>
</comment>
<organism evidence="8 9">
    <name type="scientific">Romeriopsis navalis LEGE 11480</name>
    <dbReference type="NCBI Taxonomy" id="2777977"/>
    <lineage>
        <taxon>Bacteria</taxon>
        <taxon>Bacillati</taxon>
        <taxon>Cyanobacteriota</taxon>
        <taxon>Cyanophyceae</taxon>
        <taxon>Leptolyngbyales</taxon>
        <taxon>Leptolyngbyaceae</taxon>
        <taxon>Romeriopsis</taxon>
        <taxon>Romeriopsis navalis</taxon>
    </lineage>
</organism>
<feature type="binding site" evidence="6">
    <location>
        <begin position="95"/>
        <end position="98"/>
    </location>
    <ligand>
        <name>FMN</name>
        <dbReference type="ChEBI" id="CHEBI:58210"/>
    </ligand>
</feature>
<dbReference type="EC" id="1.6.5.-" evidence="6"/>
<protein>
    <recommendedName>
        <fullName evidence="6">FMN dependent NADH:quinone oxidoreductase</fullName>
        <ecNumber evidence="6">1.6.5.-</ecNumber>
    </recommendedName>
    <alternativeName>
        <fullName evidence="6">Azo-dye reductase</fullName>
    </alternativeName>
    <alternativeName>
        <fullName evidence="6">FMN-dependent NADH-azo compound oxidoreductase</fullName>
    </alternativeName>
    <alternativeName>
        <fullName evidence="6">FMN-dependent NADH-azoreductase</fullName>
        <ecNumber evidence="6">1.7.1.17</ecNumber>
    </alternativeName>
</protein>
<dbReference type="InterPro" id="IPR023048">
    <property type="entry name" value="NADH:quinone_OxRdtase_FMN_depd"/>
</dbReference>
<gene>
    <name evidence="6" type="primary">azoR</name>
    <name evidence="8" type="ORF">IQ266_06145</name>
</gene>
<evidence type="ECO:0000313" key="8">
    <source>
        <dbReference type="EMBL" id="MBE9029342.1"/>
    </source>
</evidence>
<comment type="function">
    <text evidence="6">Quinone reductase that provides resistance to thiol-specific stress caused by electrophilic quinones.</text>
</comment>
<dbReference type="EC" id="1.7.1.17" evidence="6"/>
<evidence type="ECO:0000313" key="9">
    <source>
        <dbReference type="Proteomes" id="UP000625316"/>
    </source>
</evidence>
<dbReference type="PANTHER" id="PTHR43741">
    <property type="entry name" value="FMN-DEPENDENT NADH-AZOREDUCTASE 1"/>
    <property type="match status" value="1"/>
</dbReference>
<dbReference type="InterPro" id="IPR050104">
    <property type="entry name" value="FMN-dep_NADH:Q_OxRdtase_AzoR1"/>
</dbReference>
<comment type="cofactor">
    <cofactor evidence="6">
        <name>FMN</name>
        <dbReference type="ChEBI" id="CHEBI:58210"/>
    </cofactor>
    <text evidence="6">Binds 1 FMN per subunit.</text>
</comment>
<dbReference type="PANTHER" id="PTHR43741:SF2">
    <property type="entry name" value="FMN-DEPENDENT NADH:QUINONE OXIDOREDUCTASE"/>
    <property type="match status" value="1"/>
</dbReference>
<feature type="domain" description="Flavodoxin-like fold" evidence="7">
    <location>
        <begin position="1"/>
        <end position="202"/>
    </location>
</feature>
<keyword evidence="2 6" id="KW-0288">FMN</keyword>
<dbReference type="AlphaFoldDB" id="A0A928Z2R9"/>
<keyword evidence="9" id="KW-1185">Reference proteome</keyword>
<comment type="similarity">
    <text evidence="6">Belongs to the azoreductase type 1 family.</text>
</comment>